<proteinExistence type="predicted"/>
<evidence type="ECO:0000313" key="8">
    <source>
        <dbReference type="EMBL" id="PWN57346.1"/>
    </source>
</evidence>
<dbReference type="SUPFAM" id="SSF53187">
    <property type="entry name" value="Zn-dependent exopeptidases"/>
    <property type="match status" value="1"/>
</dbReference>
<organism evidence="8 9">
    <name type="scientific">Abyssibacter profundi</name>
    <dbReference type="NCBI Taxonomy" id="2182787"/>
    <lineage>
        <taxon>Bacteria</taxon>
        <taxon>Pseudomonadati</taxon>
        <taxon>Pseudomonadota</taxon>
        <taxon>Gammaproteobacteria</taxon>
        <taxon>Chromatiales</taxon>
        <taxon>Oceanococcaceae</taxon>
        <taxon>Abyssibacter</taxon>
    </lineage>
</organism>
<feature type="compositionally biased region" description="Basic and acidic residues" evidence="5">
    <location>
        <begin position="421"/>
        <end position="446"/>
    </location>
</feature>
<feature type="region of interest" description="Disordered" evidence="5">
    <location>
        <begin position="33"/>
        <end position="79"/>
    </location>
</feature>
<dbReference type="GO" id="GO:0046872">
    <property type="term" value="F:metal ion binding"/>
    <property type="evidence" value="ECO:0007669"/>
    <property type="project" value="UniProtKB-KW"/>
</dbReference>
<keyword evidence="3" id="KW-0378">Hydrolase</keyword>
<keyword evidence="6" id="KW-0732">Signal</keyword>
<dbReference type="AlphaFoldDB" id="A0A363UPE1"/>
<evidence type="ECO:0000256" key="6">
    <source>
        <dbReference type="SAM" id="SignalP"/>
    </source>
</evidence>
<evidence type="ECO:0000256" key="3">
    <source>
        <dbReference type="ARBA" id="ARBA00022801"/>
    </source>
</evidence>
<dbReference type="CDD" id="cd06251">
    <property type="entry name" value="M14_ASTE_ASPA-like"/>
    <property type="match status" value="1"/>
</dbReference>
<evidence type="ECO:0000256" key="4">
    <source>
        <dbReference type="ARBA" id="ARBA00022833"/>
    </source>
</evidence>
<feature type="signal peptide" evidence="6">
    <location>
        <begin position="1"/>
        <end position="32"/>
    </location>
</feature>
<dbReference type="GO" id="GO:0016788">
    <property type="term" value="F:hydrolase activity, acting on ester bonds"/>
    <property type="evidence" value="ECO:0007669"/>
    <property type="project" value="InterPro"/>
</dbReference>
<feature type="region of interest" description="Disordered" evidence="5">
    <location>
        <begin position="404"/>
        <end position="481"/>
    </location>
</feature>
<dbReference type="Proteomes" id="UP000251800">
    <property type="component" value="Unassembled WGS sequence"/>
</dbReference>
<keyword evidence="4" id="KW-0862">Zinc</keyword>
<dbReference type="OrthoDB" id="9782876at2"/>
<feature type="compositionally biased region" description="Low complexity" evidence="5">
    <location>
        <begin position="404"/>
        <end position="415"/>
    </location>
</feature>
<feature type="chain" id="PRO_5016685007" evidence="6">
    <location>
        <begin position="33"/>
        <end position="481"/>
    </location>
</feature>
<dbReference type="Gene3D" id="3.40.630.10">
    <property type="entry name" value="Zn peptidases"/>
    <property type="match status" value="1"/>
</dbReference>
<feature type="compositionally biased region" description="Low complexity" evidence="5">
    <location>
        <begin position="62"/>
        <end position="75"/>
    </location>
</feature>
<dbReference type="EMBL" id="QEQK01000002">
    <property type="protein sequence ID" value="PWN57346.1"/>
    <property type="molecule type" value="Genomic_DNA"/>
</dbReference>
<evidence type="ECO:0000313" key="9">
    <source>
        <dbReference type="Proteomes" id="UP000251800"/>
    </source>
</evidence>
<evidence type="ECO:0000259" key="7">
    <source>
        <dbReference type="Pfam" id="PF24827"/>
    </source>
</evidence>
<feature type="compositionally biased region" description="Polar residues" evidence="5">
    <location>
        <begin position="45"/>
        <end position="59"/>
    </location>
</feature>
<dbReference type="PANTHER" id="PTHR37326">
    <property type="entry name" value="BLL3975 PROTEIN"/>
    <property type="match status" value="1"/>
</dbReference>
<dbReference type="Pfam" id="PF24827">
    <property type="entry name" value="AstE_AspA_cat"/>
    <property type="match status" value="1"/>
</dbReference>
<protein>
    <submittedName>
        <fullName evidence="8">Succinylglutamate desuccinylase</fullName>
    </submittedName>
</protein>
<dbReference type="InterPro" id="IPR055438">
    <property type="entry name" value="AstE_AspA_cat"/>
</dbReference>
<dbReference type="InterPro" id="IPR053138">
    <property type="entry name" value="N-alpha-Ac-DABA_deacetylase"/>
</dbReference>
<keyword evidence="2" id="KW-0479">Metal-binding</keyword>
<keyword evidence="9" id="KW-1185">Reference proteome</keyword>
<gene>
    <name evidence="8" type="ORF">DEH80_02265</name>
</gene>
<comment type="caution">
    <text evidence="8">The sequence shown here is derived from an EMBL/GenBank/DDBJ whole genome shotgun (WGS) entry which is preliminary data.</text>
</comment>
<feature type="compositionally biased region" description="Low complexity" evidence="5">
    <location>
        <begin position="471"/>
        <end position="481"/>
    </location>
</feature>
<comment type="cofactor">
    <cofactor evidence="1">
        <name>Zn(2+)</name>
        <dbReference type="ChEBI" id="CHEBI:29105"/>
    </cofactor>
</comment>
<evidence type="ECO:0000256" key="2">
    <source>
        <dbReference type="ARBA" id="ARBA00022723"/>
    </source>
</evidence>
<feature type="domain" description="Succinylglutamate desuccinylase/Aspartoacylase catalytic" evidence="7">
    <location>
        <begin position="129"/>
        <end position="307"/>
    </location>
</feature>
<name>A0A363UPE1_9GAMM</name>
<sequence>MTLIAWSRMNHCRSHRWPILVLLAGVVPALSAQQPTEPRAEADRTTAQPSAQPDTQDTQVKAPAAAAEAAAVPVTAPEPTPAPPAVQAFELLGEAVQPGTWRQLAWSASYHFGELGGATPVLVSHGAEPGPVLCLTGAVHGDELNGIEIIRRVVHSLDPKGLSGTVIGVPIVNLAGFQRNSRYLPDRRDLNRYFPGSPTGSLASRVAHSFFTQIIERCDRLADLHTGSFHRTNLPQLRADLSNPAVVELSRGFGGIAVLQTQGAKGTLRRAAVDAGIPAVTLEAGEPLRLQPQQVDQGVRGIETLMHKLGMINRQRNWPNPQPVFYESYWVRSDHGGILLTQVDVGDVVREGTVLGTVTDPITNVRHEVLSPYRGRILGMALNQVVMPGFAAFRVGIQTTEEAVQEEAATAADTQPVPAQEARDDTSEIERPPPERAEEMPPRIEGDDAPEEESGEGGPAAPERAGETDDAPAAVAAPPEP</sequence>
<evidence type="ECO:0000256" key="5">
    <source>
        <dbReference type="SAM" id="MobiDB-lite"/>
    </source>
</evidence>
<reference evidence="8 9" key="1">
    <citation type="submission" date="2018-05" db="EMBL/GenBank/DDBJ databases">
        <title>Abyssibacter profundi OUC007T gen. nov., sp. nov, a marine bacterium isolated from seawater of the Mariana Trench.</title>
        <authorList>
            <person name="Zhou S."/>
        </authorList>
    </citation>
    <scope>NUCLEOTIDE SEQUENCE [LARGE SCALE GENOMIC DNA]</scope>
    <source>
        <strain evidence="8 9">OUC007</strain>
    </source>
</reference>
<dbReference type="PANTHER" id="PTHR37326:SF2">
    <property type="entry name" value="SUCCINYLGLUTAMATE DESUCCINYLASE_ASPARTOACYLASE FAMILY PROTEIN"/>
    <property type="match status" value="1"/>
</dbReference>
<evidence type="ECO:0000256" key="1">
    <source>
        <dbReference type="ARBA" id="ARBA00001947"/>
    </source>
</evidence>
<accession>A0A363UPE1</accession>